<sequence>MGRVEFVRIINYGGKGINDCNRDGKVLDGVTLTIKDLDSIIPNISFGSEARGHTFQAIQSRLIYTILKPSK</sequence>
<accession>X1AIR2</accession>
<dbReference type="EMBL" id="BART01017831">
    <property type="protein sequence ID" value="GAG82540.1"/>
    <property type="molecule type" value="Genomic_DNA"/>
</dbReference>
<reference evidence="1" key="1">
    <citation type="journal article" date="2014" name="Front. Microbiol.">
        <title>High frequency of phylogenetically diverse reductive dehalogenase-homologous genes in deep subseafloor sedimentary metagenomes.</title>
        <authorList>
            <person name="Kawai M."/>
            <person name="Futagami T."/>
            <person name="Toyoda A."/>
            <person name="Takaki Y."/>
            <person name="Nishi S."/>
            <person name="Hori S."/>
            <person name="Arai W."/>
            <person name="Tsubouchi T."/>
            <person name="Morono Y."/>
            <person name="Uchiyama I."/>
            <person name="Ito T."/>
            <person name="Fujiyama A."/>
            <person name="Inagaki F."/>
            <person name="Takami H."/>
        </authorList>
    </citation>
    <scope>NUCLEOTIDE SEQUENCE</scope>
    <source>
        <strain evidence="1">Expedition CK06-06</strain>
    </source>
</reference>
<gene>
    <name evidence="1" type="ORF">S01H4_33813</name>
</gene>
<organism evidence="1">
    <name type="scientific">marine sediment metagenome</name>
    <dbReference type="NCBI Taxonomy" id="412755"/>
    <lineage>
        <taxon>unclassified sequences</taxon>
        <taxon>metagenomes</taxon>
        <taxon>ecological metagenomes</taxon>
    </lineage>
</organism>
<protein>
    <submittedName>
        <fullName evidence="1">Uncharacterized protein</fullName>
    </submittedName>
</protein>
<feature type="non-terminal residue" evidence="1">
    <location>
        <position position="71"/>
    </location>
</feature>
<name>X1AIR2_9ZZZZ</name>
<comment type="caution">
    <text evidence="1">The sequence shown here is derived from an EMBL/GenBank/DDBJ whole genome shotgun (WGS) entry which is preliminary data.</text>
</comment>
<proteinExistence type="predicted"/>
<dbReference type="AlphaFoldDB" id="X1AIR2"/>
<evidence type="ECO:0000313" key="1">
    <source>
        <dbReference type="EMBL" id="GAG82540.1"/>
    </source>
</evidence>